<dbReference type="InParanoid" id="A0A084QXD3"/>
<dbReference type="Pfam" id="PF00106">
    <property type="entry name" value="adh_short"/>
    <property type="match status" value="1"/>
</dbReference>
<evidence type="ECO:0000256" key="2">
    <source>
        <dbReference type="ARBA" id="ARBA00022553"/>
    </source>
</evidence>
<sequence length="208" mass="22402">MAIELGRCGAKVIVNYANARDSAEKVVSELKSLGTDAVAFRADIRDVTQTTRLMDEAAAYFSGLEIACNNSRVVRFGHIGDKQVAVEATETAGEMEKVTQAVNGEHVFEDAVVGTMNLELGKETKISTPVNATSITAKAVQLIAVEAGLDLADLTNGASFAELDIDSLMSLVITERFREQLGVVGNGSLFLENPTIEDLRGWLDECYR</sequence>
<dbReference type="InterPro" id="IPR036736">
    <property type="entry name" value="ACP-like_sf"/>
</dbReference>
<dbReference type="InterPro" id="IPR020806">
    <property type="entry name" value="PKS_PP-bd"/>
</dbReference>
<dbReference type="Pfam" id="PF00550">
    <property type="entry name" value="PP-binding"/>
    <property type="match status" value="1"/>
</dbReference>
<dbReference type="SUPFAM" id="SSF51735">
    <property type="entry name" value="NAD(P)-binding Rossmann-fold domains"/>
    <property type="match status" value="1"/>
</dbReference>
<dbReference type="GO" id="GO:0016740">
    <property type="term" value="F:transferase activity"/>
    <property type="evidence" value="ECO:0007669"/>
    <property type="project" value="UniProtKB-KW"/>
</dbReference>
<keyword evidence="6" id="KW-1185">Reference proteome</keyword>
<dbReference type="Gene3D" id="3.40.50.720">
    <property type="entry name" value="NAD(P)-binding Rossmann-like Domain"/>
    <property type="match status" value="1"/>
</dbReference>
<evidence type="ECO:0000313" key="6">
    <source>
        <dbReference type="Proteomes" id="UP000028524"/>
    </source>
</evidence>
<dbReference type="OrthoDB" id="47007at2759"/>
<dbReference type="HOGENOM" id="CLU_1321662_0_0_1"/>
<keyword evidence="3" id="KW-0808">Transferase</keyword>
<keyword evidence="1" id="KW-0596">Phosphopantetheine</keyword>
<dbReference type="SUPFAM" id="SSF47336">
    <property type="entry name" value="ACP-like"/>
    <property type="match status" value="1"/>
</dbReference>
<reference evidence="5 6" key="1">
    <citation type="journal article" date="2014" name="BMC Genomics">
        <title>Comparative genome sequencing reveals chemotype-specific gene clusters in the toxigenic black mold Stachybotrys.</title>
        <authorList>
            <person name="Semeiks J."/>
            <person name="Borek D."/>
            <person name="Otwinowski Z."/>
            <person name="Grishin N.V."/>
        </authorList>
    </citation>
    <scope>NUCLEOTIDE SEQUENCE [LARGE SCALE GENOMIC DNA]</scope>
    <source>
        <strain evidence="5 6">IBT 40285</strain>
    </source>
</reference>
<organism evidence="5 6">
    <name type="scientific">Stachybotrys chlorohalonatus (strain IBT 40285)</name>
    <dbReference type="NCBI Taxonomy" id="1283841"/>
    <lineage>
        <taxon>Eukaryota</taxon>
        <taxon>Fungi</taxon>
        <taxon>Dikarya</taxon>
        <taxon>Ascomycota</taxon>
        <taxon>Pezizomycotina</taxon>
        <taxon>Sordariomycetes</taxon>
        <taxon>Hypocreomycetidae</taxon>
        <taxon>Hypocreales</taxon>
        <taxon>Stachybotryaceae</taxon>
        <taxon>Stachybotrys</taxon>
    </lineage>
</organism>
<dbReference type="GO" id="GO:0031177">
    <property type="term" value="F:phosphopantetheine binding"/>
    <property type="evidence" value="ECO:0007669"/>
    <property type="project" value="InterPro"/>
</dbReference>
<dbReference type="InterPro" id="IPR002347">
    <property type="entry name" value="SDR_fam"/>
</dbReference>
<name>A0A084QXD3_STAC4</name>
<evidence type="ECO:0000259" key="4">
    <source>
        <dbReference type="PROSITE" id="PS50075"/>
    </source>
</evidence>
<keyword evidence="2" id="KW-0597">Phosphoprotein</keyword>
<protein>
    <recommendedName>
        <fullName evidence="4">Carrier domain-containing protein</fullName>
    </recommendedName>
</protein>
<dbReference type="PROSITE" id="PS50075">
    <property type="entry name" value="CARRIER"/>
    <property type="match status" value="1"/>
</dbReference>
<dbReference type="InterPro" id="IPR036291">
    <property type="entry name" value="NAD(P)-bd_dom_sf"/>
</dbReference>
<dbReference type="STRING" id="1283841.A0A084QXD3"/>
<evidence type="ECO:0000256" key="1">
    <source>
        <dbReference type="ARBA" id="ARBA00022450"/>
    </source>
</evidence>
<evidence type="ECO:0000256" key="3">
    <source>
        <dbReference type="ARBA" id="ARBA00022679"/>
    </source>
</evidence>
<dbReference type="Proteomes" id="UP000028524">
    <property type="component" value="Unassembled WGS sequence"/>
</dbReference>
<feature type="domain" description="Carrier" evidence="4">
    <location>
        <begin position="133"/>
        <end position="207"/>
    </location>
</feature>
<dbReference type="AlphaFoldDB" id="A0A084QXD3"/>
<dbReference type="FunFam" id="1.10.1200.10:FF:000011">
    <property type="entry name" value="Sterigmatocystin biosynthesis polyketide synthase"/>
    <property type="match status" value="1"/>
</dbReference>
<dbReference type="InterPro" id="IPR009081">
    <property type="entry name" value="PP-bd_ACP"/>
</dbReference>
<dbReference type="EMBL" id="KL659790">
    <property type="protein sequence ID" value="KFA68618.1"/>
    <property type="molecule type" value="Genomic_DNA"/>
</dbReference>
<accession>A0A084QXD3</accession>
<dbReference type="Gene3D" id="1.10.1200.10">
    <property type="entry name" value="ACP-like"/>
    <property type="match status" value="1"/>
</dbReference>
<gene>
    <name evidence="5" type="ORF">S40285_09249</name>
</gene>
<dbReference type="SMART" id="SM00823">
    <property type="entry name" value="PKS_PP"/>
    <property type="match status" value="1"/>
</dbReference>
<evidence type="ECO:0000313" key="5">
    <source>
        <dbReference type="EMBL" id="KFA68618.1"/>
    </source>
</evidence>
<proteinExistence type="predicted"/>